<evidence type="ECO:0000313" key="3">
    <source>
        <dbReference type="Proteomes" id="UP000266861"/>
    </source>
</evidence>
<evidence type="ECO:0000259" key="1">
    <source>
        <dbReference type="PROSITE" id="PS50011"/>
    </source>
</evidence>
<feature type="domain" description="Protein kinase" evidence="1">
    <location>
        <begin position="1"/>
        <end position="242"/>
    </location>
</feature>
<dbReference type="GO" id="GO:0005524">
    <property type="term" value="F:ATP binding"/>
    <property type="evidence" value="ECO:0007669"/>
    <property type="project" value="InterPro"/>
</dbReference>
<dbReference type="Gene3D" id="1.10.510.10">
    <property type="entry name" value="Transferase(Phosphotransferase) domain 1"/>
    <property type="match status" value="2"/>
</dbReference>
<dbReference type="GO" id="GO:0004672">
    <property type="term" value="F:protein kinase activity"/>
    <property type="evidence" value="ECO:0007669"/>
    <property type="project" value="InterPro"/>
</dbReference>
<dbReference type="PROSITE" id="PS50011">
    <property type="entry name" value="PROTEIN_KINASE_DOM"/>
    <property type="match status" value="1"/>
</dbReference>
<dbReference type="InterPro" id="IPR053215">
    <property type="entry name" value="TKL_Ser/Thr_kinase"/>
</dbReference>
<gene>
    <name evidence="2" type="ORF">Glove_94g17</name>
</gene>
<dbReference type="EMBL" id="PQFF01000089">
    <property type="protein sequence ID" value="RHZ83439.1"/>
    <property type="molecule type" value="Genomic_DNA"/>
</dbReference>
<accession>A0A397J559</accession>
<name>A0A397J559_9GLOM</name>
<dbReference type="Proteomes" id="UP000266861">
    <property type="component" value="Unassembled WGS sequence"/>
</dbReference>
<dbReference type="InterPro" id="IPR011009">
    <property type="entry name" value="Kinase-like_dom_sf"/>
</dbReference>
<sequence length="286" mass="33996">MHVKYSKSGDTEIDEFIEKIQENWLKRPEWKYACLKSLNTFEHTREFLQEIESQLKFQGKWAITIYGLTKNPTTNDYMIVRQYAQHGSLRKMLNKEFSRLVWHAKLKILFYIAFGLAKIHECGLMHKDLHSVLQDFTENEQNKIFGVIPYTSLEILIRGEYSQASDIYSFGMIMFEVFTSYPPYYNTPHDINLIMSIYNGQKPEIKCKIPQLLKDLMERCLDSEPYNRPTAKRLETQLNEYYLKGNNELNKQIRDIEKSNENFIQYNPNEVHPQAKYTSRPSKYIL</sequence>
<keyword evidence="3" id="KW-1185">Reference proteome</keyword>
<dbReference type="InterPro" id="IPR001245">
    <property type="entry name" value="Ser-Thr/Tyr_kinase_cat_dom"/>
</dbReference>
<proteinExistence type="predicted"/>
<dbReference type="PANTHER" id="PTHR45756:SF1">
    <property type="entry name" value="PROTEIN KINASE DOMAIN CONTAINING PROTEIN"/>
    <property type="match status" value="1"/>
</dbReference>
<reference evidence="2 3" key="1">
    <citation type="submission" date="2018-08" db="EMBL/GenBank/DDBJ databases">
        <title>Genome and evolution of the arbuscular mycorrhizal fungus Diversispora epigaea (formerly Glomus versiforme) and its bacterial endosymbionts.</title>
        <authorList>
            <person name="Sun X."/>
            <person name="Fei Z."/>
            <person name="Harrison M."/>
        </authorList>
    </citation>
    <scope>NUCLEOTIDE SEQUENCE [LARGE SCALE GENOMIC DNA]</scope>
    <source>
        <strain evidence="2 3">IT104</strain>
    </source>
</reference>
<protein>
    <recommendedName>
        <fullName evidence="1">Protein kinase domain-containing protein</fullName>
    </recommendedName>
</protein>
<comment type="caution">
    <text evidence="2">The sequence shown here is derived from an EMBL/GenBank/DDBJ whole genome shotgun (WGS) entry which is preliminary data.</text>
</comment>
<dbReference type="STRING" id="1348612.A0A397J559"/>
<dbReference type="InterPro" id="IPR000719">
    <property type="entry name" value="Prot_kinase_dom"/>
</dbReference>
<organism evidence="2 3">
    <name type="scientific">Diversispora epigaea</name>
    <dbReference type="NCBI Taxonomy" id="1348612"/>
    <lineage>
        <taxon>Eukaryota</taxon>
        <taxon>Fungi</taxon>
        <taxon>Fungi incertae sedis</taxon>
        <taxon>Mucoromycota</taxon>
        <taxon>Glomeromycotina</taxon>
        <taxon>Glomeromycetes</taxon>
        <taxon>Diversisporales</taxon>
        <taxon>Diversisporaceae</taxon>
        <taxon>Diversispora</taxon>
    </lineage>
</organism>
<dbReference type="Pfam" id="PF07714">
    <property type="entry name" value="PK_Tyr_Ser-Thr"/>
    <property type="match status" value="2"/>
</dbReference>
<dbReference type="AlphaFoldDB" id="A0A397J559"/>
<evidence type="ECO:0000313" key="2">
    <source>
        <dbReference type="EMBL" id="RHZ83439.1"/>
    </source>
</evidence>
<dbReference type="PANTHER" id="PTHR45756">
    <property type="entry name" value="PALMITOYLTRANSFERASE"/>
    <property type="match status" value="1"/>
</dbReference>
<dbReference type="OrthoDB" id="291737at2759"/>
<dbReference type="SUPFAM" id="SSF56112">
    <property type="entry name" value="Protein kinase-like (PK-like)"/>
    <property type="match status" value="1"/>
</dbReference>